<proteinExistence type="predicted"/>
<dbReference type="AlphaFoldDB" id="A0A9X9G2B6"/>
<dbReference type="Pfam" id="PF15612">
    <property type="entry name" value="WHIM1"/>
    <property type="match status" value="1"/>
</dbReference>
<organism evidence="2 3">
    <name type="scientific">Serratia ureilytica</name>
    <dbReference type="NCBI Taxonomy" id="300181"/>
    <lineage>
        <taxon>Bacteria</taxon>
        <taxon>Pseudomonadati</taxon>
        <taxon>Pseudomonadota</taxon>
        <taxon>Gammaproteobacteria</taxon>
        <taxon>Enterobacterales</taxon>
        <taxon>Yersiniaceae</taxon>
        <taxon>Serratia</taxon>
    </lineage>
</organism>
<gene>
    <name evidence="2" type="ORF">FOT63_12515</name>
</gene>
<dbReference type="EMBL" id="VOUP01000006">
    <property type="protein sequence ID" value="TXE29358.1"/>
    <property type="molecule type" value="Genomic_DNA"/>
</dbReference>
<evidence type="ECO:0000259" key="1">
    <source>
        <dbReference type="Pfam" id="PF15612"/>
    </source>
</evidence>
<dbReference type="Proteomes" id="UP000321307">
    <property type="component" value="Unassembled WGS sequence"/>
</dbReference>
<evidence type="ECO:0000313" key="2">
    <source>
        <dbReference type="EMBL" id="TXE29358.1"/>
    </source>
</evidence>
<accession>A0A9X9G2B6</accession>
<sequence length="40" mass="4430">MQNAPLNLSLADKPYRSLPVDCRLKLFSSSIRNTPILSVA</sequence>
<comment type="caution">
    <text evidence="2">The sequence shown here is derived from an EMBL/GenBank/DDBJ whole genome shotgun (WGS) entry which is preliminary data.</text>
</comment>
<feature type="domain" description="WHIM1" evidence="1">
    <location>
        <begin position="3"/>
        <end position="26"/>
    </location>
</feature>
<dbReference type="InterPro" id="IPR028942">
    <property type="entry name" value="WHIM1_dom"/>
</dbReference>
<protein>
    <recommendedName>
        <fullName evidence="1">WHIM1 domain-containing protein</fullName>
    </recommendedName>
</protein>
<name>A0A9X9G2B6_9GAMM</name>
<evidence type="ECO:0000313" key="3">
    <source>
        <dbReference type="Proteomes" id="UP000321307"/>
    </source>
</evidence>
<reference evidence="2 3" key="1">
    <citation type="submission" date="2019-07" db="EMBL/GenBank/DDBJ databases">
        <title>Serratia strains were isolated from fresh produce.</title>
        <authorList>
            <person name="Cho G.-S."/>
            <person name="Stein M."/>
            <person name="Lee W."/>
            <person name="Suh S.H."/>
            <person name="Franz C.M.A.P."/>
        </authorList>
    </citation>
    <scope>NUCLEOTIDE SEQUENCE [LARGE SCALE GENOMIC DNA]</scope>
    <source>
        <strain evidence="2 3">S17</strain>
    </source>
</reference>